<dbReference type="Proteomes" id="UP000681356">
    <property type="component" value="Unassembled WGS sequence"/>
</dbReference>
<proteinExistence type="predicted"/>
<sequence length="239" mass="26545">MTFDEAFDFPASHWGELVAYLTMDLTDAVWPQLGLRLERDMDTARDDLRRMIVQLRETAAAHPDNLPDIREWLFRYNVPGWTEAELQSLCDMGCRFVADHADAPHLSGWSIALGSFPDSFPRTIEASGTSGAAPALAKRLAERGVPVTAPTKLSAWDLQLCARHGWNPESDEGFPPIDTTDIVLSLARTDSLLRDLARTMPPAAQRALHQEATALLDEWGVWMPAPLDPLHLKVDDAAH</sequence>
<organism evidence="1 2">
    <name type="scientific">Thetidibacter halocola</name>
    <dbReference type="NCBI Taxonomy" id="2827239"/>
    <lineage>
        <taxon>Bacteria</taxon>
        <taxon>Pseudomonadati</taxon>
        <taxon>Pseudomonadota</taxon>
        <taxon>Alphaproteobacteria</taxon>
        <taxon>Rhodobacterales</taxon>
        <taxon>Roseobacteraceae</taxon>
        <taxon>Thetidibacter</taxon>
    </lineage>
</organism>
<comment type="caution">
    <text evidence="1">The sequence shown here is derived from an EMBL/GenBank/DDBJ whole genome shotgun (WGS) entry which is preliminary data.</text>
</comment>
<keyword evidence="2" id="KW-1185">Reference proteome</keyword>
<gene>
    <name evidence="1" type="ORF">KB874_18400</name>
</gene>
<dbReference type="EMBL" id="JAGTUU010000008">
    <property type="protein sequence ID" value="MBS0126061.1"/>
    <property type="molecule type" value="Genomic_DNA"/>
</dbReference>
<name>A0A8J8B8C1_9RHOB</name>
<protein>
    <submittedName>
        <fullName evidence="1">Uncharacterized protein</fullName>
    </submittedName>
</protein>
<accession>A0A8J8B8C1</accession>
<reference evidence="1" key="1">
    <citation type="submission" date="2021-04" db="EMBL/GenBank/DDBJ databases">
        <authorList>
            <person name="Yoon J."/>
        </authorList>
    </citation>
    <scope>NUCLEOTIDE SEQUENCE</scope>
    <source>
        <strain evidence="1">KMU-90</strain>
    </source>
</reference>
<dbReference type="RefSeq" id="WP_212538023.1">
    <property type="nucleotide sequence ID" value="NZ_JAGTUU010000008.1"/>
</dbReference>
<evidence type="ECO:0000313" key="2">
    <source>
        <dbReference type="Proteomes" id="UP000681356"/>
    </source>
</evidence>
<dbReference type="AlphaFoldDB" id="A0A8J8B8C1"/>
<evidence type="ECO:0000313" key="1">
    <source>
        <dbReference type="EMBL" id="MBS0126061.1"/>
    </source>
</evidence>